<dbReference type="KEGG" id="amyt:AMYT_2087"/>
<evidence type="ECO:0000313" key="4">
    <source>
        <dbReference type="EMBL" id="RXK16176.1"/>
    </source>
</evidence>
<dbReference type="SUPFAM" id="SSF53822">
    <property type="entry name" value="Periplasmic binding protein-like I"/>
    <property type="match status" value="1"/>
</dbReference>
<dbReference type="PANTHER" id="PTHR30483">
    <property type="entry name" value="LEUCINE-SPECIFIC-BINDING PROTEIN"/>
    <property type="match status" value="1"/>
</dbReference>
<dbReference type="Gene3D" id="3.40.50.2300">
    <property type="match status" value="2"/>
</dbReference>
<dbReference type="PANTHER" id="PTHR30483:SF6">
    <property type="entry name" value="PERIPLASMIC BINDING PROTEIN OF ABC TRANSPORTER FOR NATURAL AMINO ACIDS"/>
    <property type="match status" value="1"/>
</dbReference>
<accession>A0AAX2AJ25</accession>
<dbReference type="AlphaFoldDB" id="A0AAX2AJ25"/>
<gene>
    <name evidence="4" type="ORF">CP985_04820</name>
</gene>
<keyword evidence="2" id="KW-0732">Signal</keyword>
<protein>
    <recommendedName>
        <fullName evidence="3">Leucine-binding protein domain-containing protein</fullName>
    </recommendedName>
</protein>
<reference evidence="4 5" key="1">
    <citation type="submission" date="2017-09" db="EMBL/GenBank/DDBJ databases">
        <title>Genomics of the genus Arcobacter.</title>
        <authorList>
            <person name="Perez-Cataluna A."/>
            <person name="Figueras M.J."/>
            <person name="Salas-Masso N."/>
        </authorList>
    </citation>
    <scope>NUCLEOTIDE SEQUENCE [LARGE SCALE GENOMIC DNA]</scope>
    <source>
        <strain evidence="4 5">CECT 7386</strain>
    </source>
</reference>
<dbReference type="RefSeq" id="WP_114842467.1">
    <property type="nucleotide sequence ID" value="NZ_CP031219.1"/>
</dbReference>
<dbReference type="EMBL" id="NXID01000013">
    <property type="protein sequence ID" value="RXK16176.1"/>
    <property type="molecule type" value="Genomic_DNA"/>
</dbReference>
<dbReference type="InterPro" id="IPR028082">
    <property type="entry name" value="Peripla_BP_I"/>
</dbReference>
<evidence type="ECO:0000256" key="2">
    <source>
        <dbReference type="ARBA" id="ARBA00022729"/>
    </source>
</evidence>
<dbReference type="Proteomes" id="UP000290092">
    <property type="component" value="Unassembled WGS sequence"/>
</dbReference>
<sequence length="369" mass="42297">MKKIAIFLIIFILFLILLFAILKKNSNEEIIKIGFISSLSGKYSSLGHSVLNGFKLAFEEIDYKIDKNKIELIIKDDKQEQSEDEKVVEELINENIKIIVGNTTSSMTKVSRDKLLSHPEILLISATASSNEFTNIDDNFIRTQVANNSKKFDTLSKYLIKNNIENISIIYDLKNSNYSKGVALHFEKSYKQYNGKVVSKLDLNLDFNEILKQINSDKINAVFIIANAIDTAKLAQFFKLNNFSKTLISSGWAKELKLIEEGGIAVEDMIFVTGYDDNSTDPKYLKFVKKYQKRYGDLPSVFSAQAYETASILIETLKKHRDTNEFKKIILSKKSYDGLQGKIIFDDFGDVYRDYFIMSIKNKKYKKID</sequence>
<proteinExistence type="inferred from homology"/>
<dbReference type="InterPro" id="IPR051010">
    <property type="entry name" value="BCAA_transport"/>
</dbReference>
<dbReference type="Pfam" id="PF13458">
    <property type="entry name" value="Peripla_BP_6"/>
    <property type="match status" value="1"/>
</dbReference>
<evidence type="ECO:0000259" key="3">
    <source>
        <dbReference type="Pfam" id="PF13458"/>
    </source>
</evidence>
<keyword evidence="5" id="KW-1185">Reference proteome</keyword>
<comment type="similarity">
    <text evidence="1">Belongs to the leucine-binding protein family.</text>
</comment>
<dbReference type="InterPro" id="IPR028081">
    <property type="entry name" value="Leu-bd"/>
</dbReference>
<evidence type="ECO:0000256" key="1">
    <source>
        <dbReference type="ARBA" id="ARBA00010062"/>
    </source>
</evidence>
<name>A0AAX2AJ25_9BACT</name>
<feature type="domain" description="Leucine-binding protein" evidence="3">
    <location>
        <begin position="31"/>
        <end position="363"/>
    </location>
</feature>
<evidence type="ECO:0000313" key="5">
    <source>
        <dbReference type="Proteomes" id="UP000290092"/>
    </source>
</evidence>
<organism evidence="4 5">
    <name type="scientific">Malaciobacter mytili LMG 24559</name>
    <dbReference type="NCBI Taxonomy" id="1032238"/>
    <lineage>
        <taxon>Bacteria</taxon>
        <taxon>Pseudomonadati</taxon>
        <taxon>Campylobacterota</taxon>
        <taxon>Epsilonproteobacteria</taxon>
        <taxon>Campylobacterales</taxon>
        <taxon>Arcobacteraceae</taxon>
        <taxon>Malaciobacter</taxon>
    </lineage>
</organism>
<comment type="caution">
    <text evidence="4">The sequence shown here is derived from an EMBL/GenBank/DDBJ whole genome shotgun (WGS) entry which is preliminary data.</text>
</comment>